<sequence length="280" mass="32529">MDENTYFNNNYYLSMDFENEPFNTLNESFTTTASEISNTMTEVSNISEISDMTSETSNSFNIIDETSNTSSATTNLWMHIKRVHLALLGTPPSQCTLDHYRSNNNDNKFSEVTQDDLQLWIMEWIVLKDLSFTIVEEMQTNVQIELQEILEKFAFSLDVWTSTAVKAYMGIIVHYINKDWQLQQKTLDFIEIECSHTGANLANELINIFEFYQDNAFNNDTMICHLESWSTNKNINFSDSNHFCYFAHVVNLFIQAALKKLKNETDKIRNFILKSRSSPQ</sequence>
<keyword evidence="2" id="KW-0479">Metal-binding</keyword>
<keyword evidence="3" id="KW-0863">Zinc-finger</keyword>
<accession>A0A8H3X5A7</accession>
<protein>
    <submittedName>
        <fullName evidence="6">Zinc finger bed domain-containing protein ricesleeper 2-like</fullName>
    </submittedName>
</protein>
<dbReference type="PANTHER" id="PTHR46481:SF10">
    <property type="entry name" value="ZINC FINGER BED DOMAIN-CONTAINING PROTEIN 39"/>
    <property type="match status" value="1"/>
</dbReference>
<keyword evidence="4" id="KW-0862">Zinc</keyword>
<dbReference type="InterPro" id="IPR052035">
    <property type="entry name" value="ZnF_BED_domain_contain"/>
</dbReference>
<dbReference type="EMBL" id="WTPW01001715">
    <property type="protein sequence ID" value="KAF0419081.1"/>
    <property type="molecule type" value="Genomic_DNA"/>
</dbReference>
<organism evidence="6 7">
    <name type="scientific">Gigaspora margarita</name>
    <dbReference type="NCBI Taxonomy" id="4874"/>
    <lineage>
        <taxon>Eukaryota</taxon>
        <taxon>Fungi</taxon>
        <taxon>Fungi incertae sedis</taxon>
        <taxon>Mucoromycota</taxon>
        <taxon>Glomeromycotina</taxon>
        <taxon>Glomeromycetes</taxon>
        <taxon>Diversisporales</taxon>
        <taxon>Gigasporaceae</taxon>
        <taxon>Gigaspora</taxon>
    </lineage>
</organism>
<evidence type="ECO:0000256" key="3">
    <source>
        <dbReference type="ARBA" id="ARBA00022771"/>
    </source>
</evidence>
<keyword evidence="5" id="KW-0539">Nucleus</keyword>
<dbReference type="AlphaFoldDB" id="A0A8H3X5A7"/>
<dbReference type="SUPFAM" id="SSF53098">
    <property type="entry name" value="Ribonuclease H-like"/>
    <property type="match status" value="1"/>
</dbReference>
<name>A0A8H3X5A7_GIGMA</name>
<gene>
    <name evidence="6" type="ORF">F8M41_007188</name>
</gene>
<dbReference type="GO" id="GO:0005634">
    <property type="term" value="C:nucleus"/>
    <property type="evidence" value="ECO:0007669"/>
    <property type="project" value="UniProtKB-SubCell"/>
</dbReference>
<comment type="subcellular location">
    <subcellularLocation>
        <location evidence="1">Nucleus</location>
    </subcellularLocation>
</comment>
<reference evidence="6 7" key="1">
    <citation type="journal article" date="2019" name="Environ. Microbiol.">
        <title>At the nexus of three kingdoms: the genome of the mycorrhizal fungus Gigaspora margarita provides insights into plant, endobacterial and fungal interactions.</title>
        <authorList>
            <person name="Venice F."/>
            <person name="Ghignone S."/>
            <person name="Salvioli di Fossalunga A."/>
            <person name="Amselem J."/>
            <person name="Novero M."/>
            <person name="Xianan X."/>
            <person name="Sedzielewska Toro K."/>
            <person name="Morin E."/>
            <person name="Lipzen A."/>
            <person name="Grigoriev I.V."/>
            <person name="Henrissat B."/>
            <person name="Martin F.M."/>
            <person name="Bonfante P."/>
        </authorList>
    </citation>
    <scope>NUCLEOTIDE SEQUENCE [LARGE SCALE GENOMIC DNA]</scope>
    <source>
        <strain evidence="6 7">BEG34</strain>
    </source>
</reference>
<evidence type="ECO:0000256" key="4">
    <source>
        <dbReference type="ARBA" id="ARBA00022833"/>
    </source>
</evidence>
<dbReference type="GO" id="GO:0008270">
    <property type="term" value="F:zinc ion binding"/>
    <property type="evidence" value="ECO:0007669"/>
    <property type="project" value="UniProtKB-KW"/>
</dbReference>
<evidence type="ECO:0000313" key="7">
    <source>
        <dbReference type="Proteomes" id="UP000439903"/>
    </source>
</evidence>
<dbReference type="PANTHER" id="PTHR46481">
    <property type="entry name" value="ZINC FINGER BED DOMAIN-CONTAINING PROTEIN 4"/>
    <property type="match status" value="1"/>
</dbReference>
<keyword evidence="7" id="KW-1185">Reference proteome</keyword>
<evidence type="ECO:0000256" key="2">
    <source>
        <dbReference type="ARBA" id="ARBA00022723"/>
    </source>
</evidence>
<evidence type="ECO:0000256" key="5">
    <source>
        <dbReference type="ARBA" id="ARBA00023242"/>
    </source>
</evidence>
<dbReference type="OrthoDB" id="2381924at2759"/>
<dbReference type="Proteomes" id="UP000439903">
    <property type="component" value="Unassembled WGS sequence"/>
</dbReference>
<dbReference type="InterPro" id="IPR012337">
    <property type="entry name" value="RNaseH-like_sf"/>
</dbReference>
<evidence type="ECO:0000256" key="1">
    <source>
        <dbReference type="ARBA" id="ARBA00004123"/>
    </source>
</evidence>
<comment type="caution">
    <text evidence="6">The sequence shown here is derived from an EMBL/GenBank/DDBJ whole genome shotgun (WGS) entry which is preliminary data.</text>
</comment>
<proteinExistence type="predicted"/>
<evidence type="ECO:0000313" key="6">
    <source>
        <dbReference type="EMBL" id="KAF0419081.1"/>
    </source>
</evidence>